<evidence type="ECO:0000313" key="5">
    <source>
        <dbReference type="Proteomes" id="UP000236497"/>
    </source>
</evidence>
<dbReference type="InterPro" id="IPR025997">
    <property type="entry name" value="SBP_2_dom"/>
</dbReference>
<dbReference type="Pfam" id="PF13407">
    <property type="entry name" value="Peripla_BP_4"/>
    <property type="match status" value="1"/>
</dbReference>
<feature type="domain" description="Periplasmic binding protein" evidence="3">
    <location>
        <begin position="39"/>
        <end position="292"/>
    </location>
</feature>
<evidence type="ECO:0000256" key="2">
    <source>
        <dbReference type="ARBA" id="ARBA00022729"/>
    </source>
</evidence>
<dbReference type="SUPFAM" id="SSF53822">
    <property type="entry name" value="Periplasmic binding protein-like I"/>
    <property type="match status" value="1"/>
</dbReference>
<keyword evidence="2" id="KW-0732">Signal</keyword>
<evidence type="ECO:0000313" key="4">
    <source>
        <dbReference type="EMBL" id="CRZ34699.1"/>
    </source>
</evidence>
<organism evidence="4 5">
    <name type="scientific">Herbinix hemicellulosilytica</name>
    <dbReference type="NCBI Taxonomy" id="1564487"/>
    <lineage>
        <taxon>Bacteria</taxon>
        <taxon>Bacillati</taxon>
        <taxon>Bacillota</taxon>
        <taxon>Clostridia</taxon>
        <taxon>Lachnospirales</taxon>
        <taxon>Lachnospiraceae</taxon>
        <taxon>Herbinix</taxon>
    </lineage>
</organism>
<dbReference type="PANTHER" id="PTHR30036:SF1">
    <property type="entry name" value="D-XYLOSE-BINDING PERIPLASMIC PROTEIN"/>
    <property type="match status" value="1"/>
</dbReference>
<dbReference type="RefSeq" id="WP_103202809.1">
    <property type="nucleotide sequence ID" value="NZ_CVTD020000016.1"/>
</dbReference>
<dbReference type="EMBL" id="CVTD020000016">
    <property type="protein sequence ID" value="CRZ34699.1"/>
    <property type="molecule type" value="Genomic_DNA"/>
</dbReference>
<reference evidence="4 5" key="1">
    <citation type="submission" date="2015-06" db="EMBL/GenBank/DDBJ databases">
        <authorList>
            <person name="Wibberg Daniel"/>
        </authorList>
    </citation>
    <scope>NUCLEOTIDE SEQUENCE [LARGE SCALE GENOMIC DNA]</scope>
    <source>
        <strain evidence="4 5">T3/55T</strain>
    </source>
</reference>
<dbReference type="OrthoDB" id="9769193at2"/>
<gene>
    <name evidence="4" type="ORF">HHT355_1498</name>
</gene>
<name>A0A0H5SGV4_HERHM</name>
<dbReference type="GO" id="GO:0030246">
    <property type="term" value="F:carbohydrate binding"/>
    <property type="evidence" value="ECO:0007669"/>
    <property type="project" value="TreeGrafter"/>
</dbReference>
<dbReference type="GO" id="GO:0030288">
    <property type="term" value="C:outer membrane-bounded periplasmic space"/>
    <property type="evidence" value="ECO:0007669"/>
    <property type="project" value="TreeGrafter"/>
</dbReference>
<evidence type="ECO:0000259" key="3">
    <source>
        <dbReference type="Pfam" id="PF13407"/>
    </source>
</evidence>
<sequence>MKKIVFITVILVAIFTCTGCRNSNLPAIDKNETEEKIQIGLSFDSFVIERWQRDRDVFVYTAEELGAEVNVQNANGDVNKQISQIEYFIDKGMDVIVIIAVDSEACKDVVKKAKEAGIKIVAYDRLLINSNVDLYISFDNEKVGSLMAKTLKDNIPPGGNIVTIFGPTTDHNVMLIEQGFWKVIDGSNLNVVYSVNAVNWLAEEAYNAVYEALKITPDIAGVLCGNDNLATEAVRALAENRLAGSVIVTGQDADLAACQRIVEGTQTMTVYKPVDKLAKAAAEYAIKLAKGESIDVDTTINDGTWDVPYVKLEPIAVDKNNLDEVIIEGGFQKRDEVYLNVTDK</sequence>
<keyword evidence="5" id="KW-1185">Reference proteome</keyword>
<dbReference type="InterPro" id="IPR028082">
    <property type="entry name" value="Peripla_BP_I"/>
</dbReference>
<dbReference type="PANTHER" id="PTHR30036">
    <property type="entry name" value="D-XYLOSE-BINDING PERIPLASMIC PROTEIN"/>
    <property type="match status" value="1"/>
</dbReference>
<dbReference type="Proteomes" id="UP000236497">
    <property type="component" value="Unassembled WGS sequence"/>
</dbReference>
<dbReference type="InterPro" id="IPR050555">
    <property type="entry name" value="Bact_Solute-Bind_Prot2"/>
</dbReference>
<dbReference type="AlphaFoldDB" id="A0A0H5SGV4"/>
<evidence type="ECO:0000256" key="1">
    <source>
        <dbReference type="ARBA" id="ARBA00004196"/>
    </source>
</evidence>
<proteinExistence type="predicted"/>
<comment type="subcellular location">
    <subcellularLocation>
        <location evidence="1">Cell envelope</location>
    </subcellularLocation>
</comment>
<dbReference type="Gene3D" id="3.40.50.2300">
    <property type="match status" value="2"/>
</dbReference>
<accession>A0A0H5SGV4</accession>
<protein>
    <recommendedName>
        <fullName evidence="3">Periplasmic binding protein domain-containing protein</fullName>
    </recommendedName>
</protein>